<reference evidence="1 2" key="1">
    <citation type="submission" date="2023-09" db="EMBL/GenBank/DDBJ databases">
        <title>Pangenome analysis of Batrachochytrium dendrobatidis and related Chytrids.</title>
        <authorList>
            <person name="Yacoub M.N."/>
            <person name="Stajich J.E."/>
            <person name="James T.Y."/>
        </authorList>
    </citation>
    <scope>NUCLEOTIDE SEQUENCE [LARGE SCALE GENOMIC DNA]</scope>
    <source>
        <strain evidence="1 2">JEL0888</strain>
    </source>
</reference>
<dbReference type="Gene3D" id="1.25.40.20">
    <property type="entry name" value="Ankyrin repeat-containing domain"/>
    <property type="match status" value="1"/>
</dbReference>
<gene>
    <name evidence="1" type="ORF">HK105_206251</name>
</gene>
<sequence length="509" mass="56761">MDTRIRAGTSHWDRLPGEIQEAVLGLRCSRLTALEAGQALRVEYMRGDRAQELWAEVFSTGWMGDLRSVPGEPSLETALRHVSSPTVLATLRPRLLPDRRTEADVFFRLTTGHMLNCVALRRGWVDLVSDDNLDWVAQAAAEHGAVSVLRDLVEVRGLVEPSIDLVDHAATGGQVAVLEFLHECMPDTVASYLFKFAQTLWSSPAVTHSMNASGRWGSDIVERAAEHGHLDAVVWLVKHRTDECGPEVMDAAATNGHLAVVRWLAEHRTEGCTKQAFVGAASFRHFEVLVYLHKRYPGLFAQLEPEELQVYGISCPRTIDFLHSHGKLVDMQRAFDDTVRRGTFDDVKHVHATYSVTVHQAHLTDAFERDDVAMIEWLLGFGLAIAPTDAAAAVRENSLSALNLAIARAPHLVTFMVEAAQRSSAKGYPLSIWLNVRHGAPLTQETLDQAVWVRDVASINVLLNRCRGIHWDLDRVRRLLLPSDRDILKLIQEHDERRRAQAAQTPQAA</sequence>
<protein>
    <recommendedName>
        <fullName evidence="3">Ankyrin repeat protein</fullName>
    </recommendedName>
</protein>
<accession>A0ABR4N444</accession>
<dbReference type="Proteomes" id="UP001527925">
    <property type="component" value="Unassembled WGS sequence"/>
</dbReference>
<dbReference type="Pfam" id="PF13637">
    <property type="entry name" value="Ank_4"/>
    <property type="match status" value="1"/>
</dbReference>
<keyword evidence="2" id="KW-1185">Reference proteome</keyword>
<proteinExistence type="predicted"/>
<dbReference type="PANTHER" id="PTHR46586">
    <property type="entry name" value="ANKYRIN REPEAT-CONTAINING PROTEIN"/>
    <property type="match status" value="1"/>
</dbReference>
<dbReference type="InterPro" id="IPR036770">
    <property type="entry name" value="Ankyrin_rpt-contain_sf"/>
</dbReference>
<dbReference type="EMBL" id="JADGIZ020000035">
    <property type="protein sequence ID" value="KAL2914302.1"/>
    <property type="molecule type" value="Genomic_DNA"/>
</dbReference>
<name>A0ABR4N444_9FUNG</name>
<dbReference type="SUPFAM" id="SSF48403">
    <property type="entry name" value="Ankyrin repeat"/>
    <property type="match status" value="1"/>
</dbReference>
<evidence type="ECO:0008006" key="3">
    <source>
        <dbReference type="Google" id="ProtNLM"/>
    </source>
</evidence>
<dbReference type="InterPro" id="IPR002110">
    <property type="entry name" value="Ankyrin_rpt"/>
</dbReference>
<comment type="caution">
    <text evidence="1">The sequence shown here is derived from an EMBL/GenBank/DDBJ whole genome shotgun (WGS) entry which is preliminary data.</text>
</comment>
<dbReference type="PANTHER" id="PTHR46586:SF3">
    <property type="entry name" value="ANKYRIN REPEAT-CONTAINING PROTEIN"/>
    <property type="match status" value="1"/>
</dbReference>
<evidence type="ECO:0000313" key="2">
    <source>
        <dbReference type="Proteomes" id="UP001527925"/>
    </source>
</evidence>
<evidence type="ECO:0000313" key="1">
    <source>
        <dbReference type="EMBL" id="KAL2914302.1"/>
    </source>
</evidence>
<dbReference type="InterPro" id="IPR052050">
    <property type="entry name" value="SecEffector_AnkRepeat"/>
</dbReference>
<organism evidence="1 2">
    <name type="scientific">Polyrhizophydium stewartii</name>
    <dbReference type="NCBI Taxonomy" id="2732419"/>
    <lineage>
        <taxon>Eukaryota</taxon>
        <taxon>Fungi</taxon>
        <taxon>Fungi incertae sedis</taxon>
        <taxon>Chytridiomycota</taxon>
        <taxon>Chytridiomycota incertae sedis</taxon>
        <taxon>Chytridiomycetes</taxon>
        <taxon>Rhizophydiales</taxon>
        <taxon>Rhizophydiales incertae sedis</taxon>
        <taxon>Polyrhizophydium</taxon>
    </lineage>
</organism>